<dbReference type="PROSITE" id="PS51635">
    <property type="entry name" value="PNPLA"/>
    <property type="match status" value="1"/>
</dbReference>
<dbReference type="Pfam" id="PF01734">
    <property type="entry name" value="Patatin"/>
    <property type="match status" value="1"/>
</dbReference>
<dbReference type="GO" id="GO:0046486">
    <property type="term" value="P:glycerolipid metabolic process"/>
    <property type="evidence" value="ECO:0007669"/>
    <property type="project" value="UniProtKB-ARBA"/>
</dbReference>
<dbReference type="Gene3D" id="3.40.50.300">
    <property type="entry name" value="P-loop containing nucleotide triphosphate hydrolases"/>
    <property type="match status" value="1"/>
</dbReference>
<keyword evidence="3 4" id="KW-0443">Lipid metabolism</keyword>
<feature type="short sequence motif" description="DGA/G" evidence="4">
    <location>
        <begin position="840"/>
        <end position="842"/>
    </location>
</feature>
<reference evidence="6 7" key="1">
    <citation type="submission" date="2020-05" db="EMBL/GenBank/DDBJ databases">
        <title>Identification and distribution of gene clusters putatively required for synthesis of sphingolipid metabolism inhibitors in phylogenetically diverse species of the filamentous fungus Fusarium.</title>
        <authorList>
            <person name="Kim H.-S."/>
            <person name="Busman M."/>
            <person name="Brown D.W."/>
            <person name="Divon H."/>
            <person name="Uhlig S."/>
            <person name="Proctor R.H."/>
        </authorList>
    </citation>
    <scope>NUCLEOTIDE SEQUENCE [LARGE SCALE GENOMIC DNA]</scope>
    <source>
        <strain evidence="6 7">NRRL 13617</strain>
    </source>
</reference>
<evidence type="ECO:0000256" key="4">
    <source>
        <dbReference type="PROSITE-ProRule" id="PRU01161"/>
    </source>
</evidence>
<keyword evidence="7" id="KW-1185">Reference proteome</keyword>
<evidence type="ECO:0000256" key="2">
    <source>
        <dbReference type="ARBA" id="ARBA00022963"/>
    </source>
</evidence>
<feature type="active site" description="Proton acceptor" evidence="4">
    <location>
        <position position="840"/>
    </location>
</feature>
<dbReference type="EMBL" id="JAAOAQ010000808">
    <property type="protein sequence ID" value="KAF5534140.1"/>
    <property type="molecule type" value="Genomic_DNA"/>
</dbReference>
<evidence type="ECO:0000313" key="7">
    <source>
        <dbReference type="Proteomes" id="UP000582016"/>
    </source>
</evidence>
<keyword evidence="2 4" id="KW-0442">Lipid degradation</keyword>
<comment type="caution">
    <text evidence="6">The sequence shown here is derived from an EMBL/GenBank/DDBJ whole genome shotgun (WGS) entry which is preliminary data.</text>
</comment>
<accession>A0A8H5IE16</accession>
<dbReference type="GO" id="GO:0019369">
    <property type="term" value="P:arachidonate metabolic process"/>
    <property type="evidence" value="ECO:0007669"/>
    <property type="project" value="TreeGrafter"/>
</dbReference>
<organism evidence="6 7">
    <name type="scientific">Fusarium phyllophilum</name>
    <dbReference type="NCBI Taxonomy" id="47803"/>
    <lineage>
        <taxon>Eukaryota</taxon>
        <taxon>Fungi</taxon>
        <taxon>Dikarya</taxon>
        <taxon>Ascomycota</taxon>
        <taxon>Pezizomycotina</taxon>
        <taxon>Sordariomycetes</taxon>
        <taxon>Hypocreomycetidae</taxon>
        <taxon>Hypocreales</taxon>
        <taxon>Nectriaceae</taxon>
        <taxon>Fusarium</taxon>
        <taxon>Fusarium fujikuroi species complex</taxon>
    </lineage>
</organism>
<dbReference type="OrthoDB" id="194358at2759"/>
<gene>
    <name evidence="6" type="ORF">FPHYL_13484</name>
</gene>
<feature type="active site" description="Nucleophile" evidence="4">
    <location>
        <position position="676"/>
    </location>
</feature>
<evidence type="ECO:0000259" key="5">
    <source>
        <dbReference type="PROSITE" id="PS51635"/>
    </source>
</evidence>
<feature type="non-terminal residue" evidence="6">
    <location>
        <position position="1"/>
    </location>
</feature>
<dbReference type="InterPro" id="IPR002641">
    <property type="entry name" value="PNPLA_dom"/>
</dbReference>
<dbReference type="Gene3D" id="3.40.1090.10">
    <property type="entry name" value="Cytosolic phospholipase A2 catalytic domain"/>
    <property type="match status" value="1"/>
</dbReference>
<keyword evidence="1 4" id="KW-0378">Hydrolase</keyword>
<proteinExistence type="predicted"/>
<dbReference type="CDD" id="cd07199">
    <property type="entry name" value="Pat17_PNPLA8_PNPLA9_like"/>
    <property type="match status" value="1"/>
</dbReference>
<feature type="domain" description="PNPLA" evidence="5">
    <location>
        <begin position="636"/>
        <end position="853"/>
    </location>
</feature>
<protein>
    <submittedName>
        <fullName evidence="6">Calcium-independent phospholipase A2</fullName>
    </submittedName>
</protein>
<dbReference type="PANTHER" id="PTHR24185:SF1">
    <property type="entry name" value="CALCIUM-INDEPENDENT PHOSPHOLIPASE A2-GAMMA"/>
    <property type="match status" value="1"/>
</dbReference>
<evidence type="ECO:0000313" key="6">
    <source>
        <dbReference type="EMBL" id="KAF5534140.1"/>
    </source>
</evidence>
<name>A0A8H5IE16_9HYPO</name>
<dbReference type="SUPFAM" id="SSF52540">
    <property type="entry name" value="P-loop containing nucleoside triphosphate hydrolases"/>
    <property type="match status" value="1"/>
</dbReference>
<dbReference type="PANTHER" id="PTHR24185">
    <property type="entry name" value="CALCIUM-INDEPENDENT PHOSPHOLIPASE A2-GAMMA"/>
    <property type="match status" value="1"/>
</dbReference>
<dbReference type="AlphaFoldDB" id="A0A8H5IE16"/>
<dbReference type="GO" id="GO:0047499">
    <property type="term" value="F:calcium-independent phospholipase A2 activity"/>
    <property type="evidence" value="ECO:0007669"/>
    <property type="project" value="TreeGrafter"/>
</dbReference>
<sequence>MAGHSVSKDSGYDGSSFEQLVNAVKALPTRDKATLEAQLPKIPTNETEEWPKPDEAFNPRYSDPCKEIDLEQRIFVSWLLDSTLLDKDKTTLHVEDLISTWLGVSEDQSGPLPQLCIYPQLERLVNSAVNAPLRQYPSLISFVGDTNAGKSTLIRAMIEALAPCQEYQVPVQGSESDRYLSTSSDIHLFADPKTQSSEVPRFFIDCEGFHGTDQQAHEILATMFDWAKDGHDRTLNQRVRPGLIIVLNKTRMATHKSPSSAEKDTNDLLRSFEDSKRFQELQHKWKVRGRDIETAGELIQCYYEDFRVLTIDDFIPNSPAIVESIFDQIKTLYGEIVSMSERIRGQRKSCNLDLDTSSLSAYLNRSAVALGKDCQNSLDFHQLSDGDMAPPRRFSEHLAQLMARMAKMRHFDTTDEVNGETKMILEMTPYIAACIVAQINPNLDQKQQQKRKDDLVHEARRGLEQFRDCSWRCEEQDHHGQRRCKNYFESHRKGHQFDLMDDPSPAPGASVENMFVGGHKCSFNPAEFIDNLWEELSKINPRASPTKKLASCADKCGIKDVTTQRTCLACLSNTPTNMLPCKPKQHGICEECIKRYNPGVGEVSTIRINACPLGCLFTTTPWTIRVKPETAGARILALDGGGVRGIVELVILAEIEKTVGFGIRLQDLFDLVIGTSTGGLVALGVFEKKWPLGDAIEQFCSLAKKAFLPRKLLTIPGLSKVTKPWCSFKYKSAGVNTALTSAFGEDYLFGQTTDDKEPGDQVKVGVVTCLDGQKHPCLLANYSRNPIEKLKDGTEAYDCLQRADVQDEDFPTWAAARATSAAQTLFKPYIHEASRRTYVDGATVRNNPVGLAHEESRRIWKSATPPDIVLSIGTGIWVDENWNYVDKTPTRLAKFIPSGIRKKVETGIEMVYATLDCDREWVDFSVSPRSNMGRNCHRLNVALFEKPAALDDVGELTNLRETSKIHLESDKGLKSDYIQDQKLSPKQHIVIVAQRLVSSLFYLSTSLSQTTPGGPTRTTLHCRLPSGSNGAGALVSEFRQPSFRMREVSEAGETIVRPIQFLSGNSFNHSTMSVEVQLEVTQGLYQ</sequence>
<dbReference type="GO" id="GO:0016042">
    <property type="term" value="P:lipid catabolic process"/>
    <property type="evidence" value="ECO:0007669"/>
    <property type="project" value="UniProtKB-UniRule"/>
</dbReference>
<evidence type="ECO:0000256" key="3">
    <source>
        <dbReference type="ARBA" id="ARBA00023098"/>
    </source>
</evidence>
<dbReference type="GO" id="GO:0016020">
    <property type="term" value="C:membrane"/>
    <property type="evidence" value="ECO:0007669"/>
    <property type="project" value="TreeGrafter"/>
</dbReference>
<dbReference type="SUPFAM" id="SSF52151">
    <property type="entry name" value="FabD/lysophospholipase-like"/>
    <property type="match status" value="1"/>
</dbReference>
<evidence type="ECO:0000256" key="1">
    <source>
        <dbReference type="ARBA" id="ARBA00022801"/>
    </source>
</evidence>
<dbReference type="InterPro" id="IPR027417">
    <property type="entry name" value="P-loop_NTPase"/>
</dbReference>
<feature type="short sequence motif" description="GXSXG" evidence="4">
    <location>
        <begin position="674"/>
        <end position="678"/>
    </location>
</feature>
<dbReference type="Proteomes" id="UP000582016">
    <property type="component" value="Unassembled WGS sequence"/>
</dbReference>
<dbReference type="InterPro" id="IPR016035">
    <property type="entry name" value="Acyl_Trfase/lysoPLipase"/>
</dbReference>
<feature type="short sequence motif" description="GXGXXG" evidence="4">
    <location>
        <begin position="640"/>
        <end position="645"/>
    </location>
</feature>